<keyword evidence="2" id="KW-0820">tRNA-binding</keyword>
<dbReference type="CDD" id="cd00462">
    <property type="entry name" value="PTH"/>
    <property type="match status" value="1"/>
</dbReference>
<organism evidence="7 8">
    <name type="scientific">Methylohalomonas lacus</name>
    <dbReference type="NCBI Taxonomy" id="398773"/>
    <lineage>
        <taxon>Bacteria</taxon>
        <taxon>Pseudomonadati</taxon>
        <taxon>Pseudomonadota</taxon>
        <taxon>Gammaproteobacteria</taxon>
        <taxon>Methylohalomonadales</taxon>
        <taxon>Methylohalomonadaceae</taxon>
        <taxon>Methylohalomonas</taxon>
    </lineage>
</organism>
<dbReference type="PANTHER" id="PTHR17224">
    <property type="entry name" value="PEPTIDYL-TRNA HYDROLASE"/>
    <property type="match status" value="1"/>
</dbReference>
<comment type="similarity">
    <text evidence="5">Belongs to the PTH family.</text>
</comment>
<evidence type="ECO:0000313" key="7">
    <source>
        <dbReference type="EMBL" id="MCS3902099.1"/>
    </source>
</evidence>
<evidence type="ECO:0000256" key="5">
    <source>
        <dbReference type="ARBA" id="ARBA00038063"/>
    </source>
</evidence>
<dbReference type="Pfam" id="PF01195">
    <property type="entry name" value="Pept_tRNA_hydro"/>
    <property type="match status" value="1"/>
</dbReference>
<keyword evidence="4" id="KW-0694">RNA-binding</keyword>
<evidence type="ECO:0000256" key="4">
    <source>
        <dbReference type="ARBA" id="ARBA00022884"/>
    </source>
</evidence>
<evidence type="ECO:0000256" key="1">
    <source>
        <dbReference type="ARBA" id="ARBA00013260"/>
    </source>
</evidence>
<dbReference type="GO" id="GO:0000049">
    <property type="term" value="F:tRNA binding"/>
    <property type="evidence" value="ECO:0007669"/>
    <property type="project" value="UniProtKB-KW"/>
</dbReference>
<dbReference type="InterPro" id="IPR018171">
    <property type="entry name" value="Pept_tRNA_hydro_CS"/>
</dbReference>
<protein>
    <recommendedName>
        <fullName evidence="6">Peptidyl-tRNA hydrolase</fullName>
        <ecNumber evidence="1">3.1.1.29</ecNumber>
    </recommendedName>
</protein>
<dbReference type="EC" id="3.1.1.29" evidence="1"/>
<keyword evidence="3 7" id="KW-0378">Hydrolase</keyword>
<dbReference type="AlphaFoldDB" id="A0AAE3HJE0"/>
<dbReference type="SUPFAM" id="SSF53178">
    <property type="entry name" value="Peptidyl-tRNA hydrolase-like"/>
    <property type="match status" value="1"/>
</dbReference>
<proteinExistence type="inferred from homology"/>
<evidence type="ECO:0000256" key="3">
    <source>
        <dbReference type="ARBA" id="ARBA00022801"/>
    </source>
</evidence>
<dbReference type="PANTHER" id="PTHR17224:SF1">
    <property type="entry name" value="PEPTIDYL-TRNA HYDROLASE"/>
    <property type="match status" value="1"/>
</dbReference>
<dbReference type="InterPro" id="IPR036416">
    <property type="entry name" value="Pept_tRNA_hydro_sf"/>
</dbReference>
<dbReference type="Proteomes" id="UP001204445">
    <property type="component" value="Unassembled WGS sequence"/>
</dbReference>
<dbReference type="InterPro" id="IPR001328">
    <property type="entry name" value="Pept_tRNA_hydro"/>
</dbReference>
<keyword evidence="8" id="KW-1185">Reference proteome</keyword>
<dbReference type="GO" id="GO:0004045">
    <property type="term" value="F:peptidyl-tRNA hydrolase activity"/>
    <property type="evidence" value="ECO:0007669"/>
    <property type="project" value="UniProtKB-EC"/>
</dbReference>
<evidence type="ECO:0000256" key="6">
    <source>
        <dbReference type="ARBA" id="ARBA00050038"/>
    </source>
</evidence>
<dbReference type="NCBIfam" id="TIGR00447">
    <property type="entry name" value="pth"/>
    <property type="match status" value="1"/>
</dbReference>
<comment type="caution">
    <text evidence="7">The sequence shown here is derived from an EMBL/GenBank/DDBJ whole genome shotgun (WGS) entry which is preliminary data.</text>
</comment>
<reference evidence="7" key="1">
    <citation type="submission" date="2022-08" db="EMBL/GenBank/DDBJ databases">
        <title>Genomic Encyclopedia of Type Strains, Phase III (KMG-III): the genomes of soil and plant-associated and newly described type strains.</title>
        <authorList>
            <person name="Whitman W."/>
        </authorList>
    </citation>
    <scope>NUCLEOTIDE SEQUENCE</scope>
    <source>
        <strain evidence="7">HMT 1</strain>
    </source>
</reference>
<dbReference type="EMBL" id="JANUCT010000001">
    <property type="protein sequence ID" value="MCS3902099.1"/>
    <property type="molecule type" value="Genomic_DNA"/>
</dbReference>
<name>A0AAE3HJE0_9GAMM</name>
<evidence type="ECO:0000313" key="8">
    <source>
        <dbReference type="Proteomes" id="UP001204445"/>
    </source>
</evidence>
<accession>A0AAE3HJE0</accession>
<sequence>MDALTREHRINLRFDKRSQGEIGQLDGDGERCWLLKPQTFMNHSGRSLAALANYYNIPADRIIVVYDEIDLPPGTVRFKFKGGHGGHNGMRDIIQHLGTADFYRVRVGVGHPGDKDRVIPYVLGRPSRDDRKLIDESIDRVLTELPGILRGDYEKIMHRLHTKE</sequence>
<dbReference type="Gene3D" id="3.40.50.1470">
    <property type="entry name" value="Peptidyl-tRNA hydrolase"/>
    <property type="match status" value="1"/>
</dbReference>
<evidence type="ECO:0000256" key="2">
    <source>
        <dbReference type="ARBA" id="ARBA00022555"/>
    </source>
</evidence>
<gene>
    <name evidence="7" type="ORF">J2T55_000091</name>
</gene>
<dbReference type="PROSITE" id="PS01196">
    <property type="entry name" value="PEPT_TRNA_HYDROL_2"/>
    <property type="match status" value="1"/>
</dbReference>